<dbReference type="AlphaFoldDB" id="A0A0F9UTZ3"/>
<reference evidence="1" key="1">
    <citation type="journal article" date="2015" name="Nature">
        <title>Complex archaea that bridge the gap between prokaryotes and eukaryotes.</title>
        <authorList>
            <person name="Spang A."/>
            <person name="Saw J.H."/>
            <person name="Jorgensen S.L."/>
            <person name="Zaremba-Niedzwiedzka K."/>
            <person name="Martijn J."/>
            <person name="Lind A.E."/>
            <person name="van Eijk R."/>
            <person name="Schleper C."/>
            <person name="Guy L."/>
            <person name="Ettema T.J."/>
        </authorList>
    </citation>
    <scope>NUCLEOTIDE SEQUENCE</scope>
</reference>
<dbReference type="EMBL" id="LAZR01000819">
    <property type="protein sequence ID" value="KKN57108.1"/>
    <property type="molecule type" value="Genomic_DNA"/>
</dbReference>
<comment type="caution">
    <text evidence="1">The sequence shown here is derived from an EMBL/GenBank/DDBJ whole genome shotgun (WGS) entry which is preliminary data.</text>
</comment>
<evidence type="ECO:0000313" key="1">
    <source>
        <dbReference type="EMBL" id="KKN57108.1"/>
    </source>
</evidence>
<protein>
    <submittedName>
        <fullName evidence="1">Uncharacterized protein</fullName>
    </submittedName>
</protein>
<gene>
    <name evidence="1" type="ORF">LCGC14_0565800</name>
</gene>
<sequence length="128" mass="14396">MANYVGMFHGYREFVFEVSPGRVTLPLWELDGKIPTRNITYSGNAADAYPAITQFPSLEQSEAIFVQTWDEALMFKLSPDGVTYQDEIEVDPDKNLGAWFHRVSARGFSIVNASAGSTARYQMVVFFV</sequence>
<organism evidence="1">
    <name type="scientific">marine sediment metagenome</name>
    <dbReference type="NCBI Taxonomy" id="412755"/>
    <lineage>
        <taxon>unclassified sequences</taxon>
        <taxon>metagenomes</taxon>
        <taxon>ecological metagenomes</taxon>
    </lineage>
</organism>
<name>A0A0F9UTZ3_9ZZZZ</name>
<proteinExistence type="predicted"/>
<accession>A0A0F9UTZ3</accession>